<protein>
    <submittedName>
        <fullName evidence="2">Uncharacterized protein</fullName>
    </submittedName>
</protein>
<feature type="compositionally biased region" description="Polar residues" evidence="1">
    <location>
        <begin position="1062"/>
        <end position="1072"/>
    </location>
</feature>
<accession>A0A8H2XT68</accession>
<feature type="compositionally biased region" description="Basic and acidic residues" evidence="1">
    <location>
        <begin position="678"/>
        <end position="692"/>
    </location>
</feature>
<evidence type="ECO:0000313" key="2">
    <source>
        <dbReference type="EMBL" id="CAE6432287.1"/>
    </source>
</evidence>
<feature type="region of interest" description="Disordered" evidence="1">
    <location>
        <begin position="589"/>
        <end position="613"/>
    </location>
</feature>
<feature type="region of interest" description="Disordered" evidence="1">
    <location>
        <begin position="450"/>
        <end position="536"/>
    </location>
</feature>
<feature type="compositionally biased region" description="Polar residues" evidence="1">
    <location>
        <begin position="1291"/>
        <end position="1304"/>
    </location>
</feature>
<feature type="region of interest" description="Disordered" evidence="1">
    <location>
        <begin position="1507"/>
        <end position="1586"/>
    </location>
</feature>
<feature type="compositionally biased region" description="Polar residues" evidence="1">
    <location>
        <begin position="923"/>
        <end position="935"/>
    </location>
</feature>
<feature type="compositionally biased region" description="Basic and acidic residues" evidence="1">
    <location>
        <begin position="1538"/>
        <end position="1561"/>
    </location>
</feature>
<comment type="caution">
    <text evidence="2">The sequence shown here is derived from an EMBL/GenBank/DDBJ whole genome shotgun (WGS) entry which is preliminary data.</text>
</comment>
<feature type="compositionally biased region" description="Pro residues" evidence="1">
    <location>
        <begin position="1193"/>
        <end position="1203"/>
    </location>
</feature>
<feature type="compositionally biased region" description="Basic and acidic residues" evidence="1">
    <location>
        <begin position="140"/>
        <end position="153"/>
    </location>
</feature>
<feature type="region of interest" description="Disordered" evidence="1">
    <location>
        <begin position="1"/>
        <end position="88"/>
    </location>
</feature>
<feature type="compositionally biased region" description="Polar residues" evidence="1">
    <location>
        <begin position="695"/>
        <end position="711"/>
    </location>
</feature>
<reference evidence="2" key="1">
    <citation type="submission" date="2021-01" db="EMBL/GenBank/DDBJ databases">
        <authorList>
            <person name="Kaushik A."/>
        </authorList>
    </citation>
    <scope>NUCLEOTIDE SEQUENCE</scope>
    <source>
        <strain evidence="2">AG1-1C</strain>
    </source>
</reference>
<feature type="compositionally biased region" description="Pro residues" evidence="1">
    <location>
        <begin position="1005"/>
        <end position="1019"/>
    </location>
</feature>
<feature type="region of interest" description="Disordered" evidence="1">
    <location>
        <begin position="903"/>
        <end position="1439"/>
    </location>
</feature>
<evidence type="ECO:0000256" key="1">
    <source>
        <dbReference type="SAM" id="MobiDB-lite"/>
    </source>
</evidence>
<feature type="compositionally biased region" description="Polar residues" evidence="1">
    <location>
        <begin position="944"/>
        <end position="959"/>
    </location>
</feature>
<proteinExistence type="predicted"/>
<feature type="compositionally biased region" description="Pro residues" evidence="1">
    <location>
        <begin position="1264"/>
        <end position="1275"/>
    </location>
</feature>
<dbReference type="EMBL" id="CAJMWS010000329">
    <property type="protein sequence ID" value="CAE6432287.1"/>
    <property type="molecule type" value="Genomic_DNA"/>
</dbReference>
<feature type="region of interest" description="Disordered" evidence="1">
    <location>
        <begin position="651"/>
        <end position="711"/>
    </location>
</feature>
<feature type="compositionally biased region" description="Basic and acidic residues" evidence="1">
    <location>
        <begin position="183"/>
        <end position="196"/>
    </location>
</feature>
<feature type="compositionally biased region" description="Basic and acidic residues" evidence="1">
    <location>
        <begin position="1204"/>
        <end position="1224"/>
    </location>
</feature>
<evidence type="ECO:0000313" key="3">
    <source>
        <dbReference type="Proteomes" id="UP000663846"/>
    </source>
</evidence>
<name>A0A8H2XT68_9AGAM</name>
<feature type="region of interest" description="Disordered" evidence="1">
    <location>
        <begin position="315"/>
        <end position="355"/>
    </location>
</feature>
<feature type="region of interest" description="Disordered" evidence="1">
    <location>
        <begin position="121"/>
        <end position="217"/>
    </location>
</feature>
<feature type="compositionally biased region" description="Pro residues" evidence="1">
    <location>
        <begin position="1153"/>
        <end position="1175"/>
    </location>
</feature>
<feature type="compositionally biased region" description="Basic and acidic residues" evidence="1">
    <location>
        <begin position="1394"/>
        <end position="1418"/>
    </location>
</feature>
<feature type="compositionally biased region" description="Low complexity" evidence="1">
    <location>
        <begin position="1176"/>
        <end position="1192"/>
    </location>
</feature>
<feature type="compositionally biased region" description="Basic residues" evidence="1">
    <location>
        <begin position="1320"/>
        <end position="1330"/>
    </location>
</feature>
<dbReference type="Proteomes" id="UP000663846">
    <property type="component" value="Unassembled WGS sequence"/>
</dbReference>
<gene>
    <name evidence="2" type="ORF">RDB_LOCUS112197</name>
</gene>
<sequence>MSRSQQRAGEGGISTSGPPPASSSRYHRSSIRSQKGPGLGSSSTRVQVVGERGYDSEIPRELGGVPSVSGGYHTEGQPSTTKRASKELFRNVVDPRRNGRLSSMPSQHTHQYHDHHMAHLRQDIVDDQIDQGSSIRRVRKDKDRESRRHRDPVENQVPPSVWMNQVQAAADPKRAHRASGSRTRHEEPQQFQHDTRPFPQSSFPPNQEHHRHPHYQSPPYGYAHQPRNGNPAPTHDFYRPNDLGPEYVPSTPQANNPRYQFVIDDRAGMHSPPPVEIPHPVHPPPAPFTTPAAPLLPLPRSKEELLRSEAFAQGSPFTGHRRHRSGRGEDFSIGGGAFADTTNHARSSLRHQPSRSEDLRALGQGLPQQESEEHLAHQLARPVHVGRSASENVVPQVPVGAQPQLATPGMYNAGLAITPGTSKGFNMTPQLQESFAESANASRAPVNAAMASAAVANGSTDSDSARGERDKKRRTRRSKQVDATDLQALLPKDPTPPPTVQPPSRRQRTVSGRSIAAQPTSPPPALPTEPERESADDTVVYHRTPEPAIIDSARAPIASPPVIARPDAFRMPGEPLAQGLAMFASRPEMTSSGITPVGPRTDMTQVPGPRGDMTNEISRGVETLRAGEVIPSVPVPLAAVRRGSILDEERTRKYSAAGTEGGVSAAGTGSRRPSGATEEQRRPIVRAEDVPYRRSSPNHARKSTGSDVTNESFESAQLGGSTMLDFQSARDAMSMREAMSPMSNYHSIAPSVRSEVRDMRGAVVANEARDAKSPDPGAMAQSGSKIMTAGYRSADVKHTSGIMHTGIVSPPAPAPPHPNATFPTTHANVILPLPALANVISPTIAKDRVLPPRAGQVPATPMTAPKTVEPEIPTRPRIPSNNMLASPPPDLLAQRATVDTHTPAPPVPVDEEGRIRGPPAVSTMPTRPTRTSFTAQRPVPQVATPVTSPPQTYAQTQPAEASAVPKNIQQTHGVDGSKESLVETLNSTKASKSKGWLRGWKASNPKPPSPTPPAGPPQPRQRLLSGLIGSGSSKHKQKPSESGIIPQAQPNGDDPYGPCESPWSSNPDLNQDQPREKESRMQRVITTIRGGLGRKPSSSKLGHFPSKSMSRLPGTVPAVQVGAPLARSASTNANGRDGGMWPMSPRSKAQPLPADPPPVPSPGANPSPTPTPAPVAPVMTVPISVVPNSTTPTPVPVPAVPKPRPAEPEKRPTTKDVPIIDKSRVPILNGPPPPATATKARTYVDSNGRLIETPRAEKRSSTQAPPPNPQRPNSPPLVNRPVGRIPVGQTKIFTNDPPNRSVTHPVSAPGAAPIPTTPHGSHRTLTRSGHRISSSRERVPSAPAAPANLLRPSRSREQPVYPADRPPPPGEAADLGLPTPDETPRASPTGENIFEDRATALKEEQRERERRQSQEDPNRRRHRSNNIVIPSKYAGGLNPHELNQRLQADADAYAHGGVLKFGHREKRAISVASVEAVSGQEGHFRSETSSIRSSTPGAHQIMFPHRDPAEATQSWAKHQTEEDEKAGAGTGTTRVSRSGRDKRDKRDGRKVSGVLKRDRGGVRKPGVAFDFPPGPIIEDDEDAQDARQQADINLTYELERRHKRYK</sequence>
<feature type="region of interest" description="Disordered" evidence="1">
    <location>
        <begin position="852"/>
        <end position="882"/>
    </location>
</feature>
<dbReference type="OrthoDB" id="2395160at2759"/>
<organism evidence="2 3">
    <name type="scientific">Rhizoctonia solani</name>
    <dbReference type="NCBI Taxonomy" id="456999"/>
    <lineage>
        <taxon>Eukaryota</taxon>
        <taxon>Fungi</taxon>
        <taxon>Dikarya</taxon>
        <taxon>Basidiomycota</taxon>
        <taxon>Agaricomycotina</taxon>
        <taxon>Agaricomycetes</taxon>
        <taxon>Cantharellales</taxon>
        <taxon>Ceratobasidiaceae</taxon>
        <taxon>Rhizoctonia</taxon>
    </lineage>
</organism>
<feature type="compositionally biased region" description="Low complexity" evidence="1">
    <location>
        <begin position="1023"/>
        <end position="1032"/>
    </location>
</feature>